<feature type="compositionally biased region" description="Low complexity" evidence="1">
    <location>
        <begin position="126"/>
        <end position="139"/>
    </location>
</feature>
<feature type="region of interest" description="Disordered" evidence="1">
    <location>
        <begin position="1"/>
        <end position="84"/>
    </location>
</feature>
<name>A0A392QXR7_9FABA</name>
<feature type="compositionally biased region" description="Polar residues" evidence="1">
    <location>
        <begin position="114"/>
        <end position="125"/>
    </location>
</feature>
<evidence type="ECO:0000313" key="3">
    <source>
        <dbReference type="Proteomes" id="UP000265520"/>
    </source>
</evidence>
<organism evidence="2 3">
    <name type="scientific">Trifolium medium</name>
    <dbReference type="NCBI Taxonomy" id="97028"/>
    <lineage>
        <taxon>Eukaryota</taxon>
        <taxon>Viridiplantae</taxon>
        <taxon>Streptophyta</taxon>
        <taxon>Embryophyta</taxon>
        <taxon>Tracheophyta</taxon>
        <taxon>Spermatophyta</taxon>
        <taxon>Magnoliopsida</taxon>
        <taxon>eudicotyledons</taxon>
        <taxon>Gunneridae</taxon>
        <taxon>Pentapetalae</taxon>
        <taxon>rosids</taxon>
        <taxon>fabids</taxon>
        <taxon>Fabales</taxon>
        <taxon>Fabaceae</taxon>
        <taxon>Papilionoideae</taxon>
        <taxon>50 kb inversion clade</taxon>
        <taxon>NPAAA clade</taxon>
        <taxon>Hologalegina</taxon>
        <taxon>IRL clade</taxon>
        <taxon>Trifolieae</taxon>
        <taxon>Trifolium</taxon>
    </lineage>
</organism>
<sequence length="150" mass="15903">GQIPPSSPVDDQTANETNVGDGVVELENTEREDSEETLLTQPNQTTAHHQDSSTQETSNDDGTMQEAEEGGSDILPVSSTSKLSANAGMTEMEFVAMQDSNPAAALKLLLTKKGSQGQKTNDTKQSSSTASESEVCSSVRQDSLLLKLQT</sequence>
<dbReference type="EMBL" id="LXQA010164985">
    <property type="protein sequence ID" value="MCI28326.1"/>
    <property type="molecule type" value="Genomic_DNA"/>
</dbReference>
<comment type="caution">
    <text evidence="2">The sequence shown here is derived from an EMBL/GenBank/DDBJ whole genome shotgun (WGS) entry which is preliminary data.</text>
</comment>
<accession>A0A392QXR7</accession>
<proteinExistence type="predicted"/>
<dbReference type="AlphaFoldDB" id="A0A392QXR7"/>
<keyword evidence="3" id="KW-1185">Reference proteome</keyword>
<feature type="non-terminal residue" evidence="2">
    <location>
        <position position="1"/>
    </location>
</feature>
<feature type="compositionally biased region" description="Polar residues" evidence="1">
    <location>
        <begin position="37"/>
        <end position="62"/>
    </location>
</feature>
<dbReference type="Proteomes" id="UP000265520">
    <property type="component" value="Unassembled WGS sequence"/>
</dbReference>
<evidence type="ECO:0000313" key="2">
    <source>
        <dbReference type="EMBL" id="MCI28326.1"/>
    </source>
</evidence>
<feature type="region of interest" description="Disordered" evidence="1">
    <location>
        <begin position="108"/>
        <end position="150"/>
    </location>
</feature>
<reference evidence="2 3" key="1">
    <citation type="journal article" date="2018" name="Front. Plant Sci.">
        <title>Red Clover (Trifolium pratense) and Zigzag Clover (T. medium) - A Picture of Genomic Similarities and Differences.</title>
        <authorList>
            <person name="Dluhosova J."/>
            <person name="Istvanek J."/>
            <person name="Nedelnik J."/>
            <person name="Repkova J."/>
        </authorList>
    </citation>
    <scope>NUCLEOTIDE SEQUENCE [LARGE SCALE GENOMIC DNA]</scope>
    <source>
        <strain evidence="3">cv. 10/8</strain>
        <tissue evidence="2">Leaf</tissue>
    </source>
</reference>
<evidence type="ECO:0000256" key="1">
    <source>
        <dbReference type="SAM" id="MobiDB-lite"/>
    </source>
</evidence>
<feature type="compositionally biased region" description="Polar residues" evidence="1">
    <location>
        <begin position="9"/>
        <end position="18"/>
    </location>
</feature>
<protein>
    <submittedName>
        <fullName evidence="2">Uncharacterized protein</fullName>
    </submittedName>
</protein>